<gene>
    <name evidence="1" type="ORF">IAC79_07240</name>
</gene>
<proteinExistence type="predicted"/>
<reference evidence="1" key="1">
    <citation type="submission" date="2020-10" db="EMBL/GenBank/DDBJ databases">
        <authorList>
            <person name="Gilroy R."/>
        </authorList>
    </citation>
    <scope>NUCLEOTIDE SEQUENCE</scope>
    <source>
        <strain evidence="1">35461</strain>
    </source>
</reference>
<reference evidence="1" key="2">
    <citation type="journal article" date="2021" name="PeerJ">
        <title>Extensive microbial diversity within the chicken gut microbiome revealed by metagenomics and culture.</title>
        <authorList>
            <person name="Gilroy R."/>
            <person name="Ravi A."/>
            <person name="Getino M."/>
            <person name="Pursley I."/>
            <person name="Horton D.L."/>
            <person name="Alikhan N.F."/>
            <person name="Baker D."/>
            <person name="Gharbi K."/>
            <person name="Hall N."/>
            <person name="Watson M."/>
            <person name="Adriaenssens E.M."/>
            <person name="Foster-Nyarko E."/>
            <person name="Jarju S."/>
            <person name="Secka A."/>
            <person name="Antonio M."/>
            <person name="Oren A."/>
            <person name="Chaudhuri R.R."/>
            <person name="La Ragione R."/>
            <person name="Hildebrand F."/>
            <person name="Pallen M.J."/>
        </authorList>
    </citation>
    <scope>NUCLEOTIDE SEQUENCE</scope>
    <source>
        <strain evidence="1">35461</strain>
    </source>
</reference>
<dbReference type="EMBL" id="DVOR01000232">
    <property type="protein sequence ID" value="HIV09888.1"/>
    <property type="molecule type" value="Genomic_DNA"/>
</dbReference>
<sequence length="704" mass="75209">MARGPGFLRAAHALLWIAGCLGAVLFLLLCVAAYGIPGAWVQEALDAAVPAETGRLTVARVSYRLGAGIVLDRPLLCRPDGGVLASADRCAIGLRLFTLAPLRDRVDALSAERLYVAPGSGVVTLGRVALKDDALSAEDLAVRADDGYLLASFRRASATLREGPLAALPRLLERVSIDRLFVAQIRYDPNRVIERELPPPELRPPFPDLSKIPLPDIHALPFRLTDPDLLEIRARVLEGTLASGNGLVRLQGLRMDVDGAGRQLAEGELTLALPKARVRASIRGFIYLENLRGIWHAADLPVIEDYLSKIELNGPAWGDCSFTIGLNIYDDVFRLRTNFIAPQGGSYLGVPFDEAGGAITCRGIWGTKAEIGPIILRRGENPVASCDFHIDTDADRIDFSAQSTGLAPEEFLRLLELPDGSLPDIAADVPPTISISGHLPYYAETTPGNVFLRGHVAAPQGARVDRLPLAALETDLSMRRGVLSLNGLSATFPRGGAARGALSFAIPDGDAPATLSAALHLTDASLADLLGPYGQDALSKCVVTGFVDLRGRLDDTFPKSLQAEYNLTVDGGLIQRLPLFAGLTDLLADHVPGIASVTDSSSARLVGTTDKGLFRIPAFSLDGDLLSIEGPATYDLPNDNLDAEVTAGNFKKGSVMGTLTRWATVPVNRFLWRVHVSGPIAGPKWTIVTFLGRLLGQDTDKGQP</sequence>
<dbReference type="Proteomes" id="UP000886845">
    <property type="component" value="Unassembled WGS sequence"/>
</dbReference>
<name>A0A9D1NPH8_9BACT</name>
<protein>
    <recommendedName>
        <fullName evidence="3">AsmA-like C-terminal domain-containing protein</fullName>
    </recommendedName>
</protein>
<comment type="caution">
    <text evidence="1">The sequence shown here is derived from an EMBL/GenBank/DDBJ whole genome shotgun (WGS) entry which is preliminary data.</text>
</comment>
<dbReference type="AlphaFoldDB" id="A0A9D1NPH8"/>
<dbReference type="PROSITE" id="PS51257">
    <property type="entry name" value="PROKAR_LIPOPROTEIN"/>
    <property type="match status" value="1"/>
</dbReference>
<evidence type="ECO:0008006" key="3">
    <source>
        <dbReference type="Google" id="ProtNLM"/>
    </source>
</evidence>
<evidence type="ECO:0000313" key="2">
    <source>
        <dbReference type="Proteomes" id="UP000886845"/>
    </source>
</evidence>
<accession>A0A9D1NPH8</accession>
<organism evidence="1 2">
    <name type="scientific">Candidatus Spyradenecus faecavium</name>
    <dbReference type="NCBI Taxonomy" id="2840947"/>
    <lineage>
        <taxon>Bacteria</taxon>
        <taxon>Pseudomonadati</taxon>
        <taxon>Lentisphaerota</taxon>
        <taxon>Lentisphaeria</taxon>
        <taxon>Lentisphaerales</taxon>
        <taxon>Lentisphaeraceae</taxon>
        <taxon>Lentisphaeraceae incertae sedis</taxon>
        <taxon>Candidatus Spyradenecus</taxon>
    </lineage>
</organism>
<evidence type="ECO:0000313" key="1">
    <source>
        <dbReference type="EMBL" id="HIV09888.1"/>
    </source>
</evidence>